<proteinExistence type="inferred from homology"/>
<evidence type="ECO:0000256" key="3">
    <source>
        <dbReference type="ARBA" id="ARBA00022630"/>
    </source>
</evidence>
<evidence type="ECO:0000256" key="4">
    <source>
        <dbReference type="ARBA" id="ARBA00022827"/>
    </source>
</evidence>
<comment type="cofactor">
    <cofactor evidence="1">
        <name>FAD</name>
        <dbReference type="ChEBI" id="CHEBI:57692"/>
    </cofactor>
</comment>
<dbReference type="GO" id="GO:0003955">
    <property type="term" value="F:NAD(P)H dehydrogenase (quinone) activity"/>
    <property type="evidence" value="ECO:0007669"/>
    <property type="project" value="TreeGrafter"/>
</dbReference>
<comment type="similarity">
    <text evidence="2">Belongs to the NADH dehydrogenase family.</text>
</comment>
<dbReference type="EMBL" id="BAAABL010000075">
    <property type="protein sequence ID" value="GAA0309905.1"/>
    <property type="molecule type" value="Genomic_DNA"/>
</dbReference>
<dbReference type="Proteomes" id="UP001500837">
    <property type="component" value="Unassembled WGS sequence"/>
</dbReference>
<gene>
    <name evidence="7" type="ORF">GCM10009066_24170</name>
</gene>
<dbReference type="GO" id="GO:0019646">
    <property type="term" value="P:aerobic electron transport chain"/>
    <property type="evidence" value="ECO:0007669"/>
    <property type="project" value="TreeGrafter"/>
</dbReference>
<name>A0AAV3S9L8_9EURY</name>
<dbReference type="PANTHER" id="PTHR42913">
    <property type="entry name" value="APOPTOSIS-INDUCING FACTOR 1"/>
    <property type="match status" value="1"/>
</dbReference>
<evidence type="ECO:0000313" key="8">
    <source>
        <dbReference type="Proteomes" id="UP001500837"/>
    </source>
</evidence>
<evidence type="ECO:0000313" key="7">
    <source>
        <dbReference type="EMBL" id="GAA0309905.1"/>
    </source>
</evidence>
<dbReference type="SUPFAM" id="SSF51905">
    <property type="entry name" value="FAD/NAD(P)-binding domain"/>
    <property type="match status" value="2"/>
</dbReference>
<accession>A0AAV3S9L8</accession>
<evidence type="ECO:0000256" key="5">
    <source>
        <dbReference type="ARBA" id="ARBA00023002"/>
    </source>
</evidence>
<comment type="caution">
    <text evidence="7">The sequence shown here is derived from an EMBL/GenBank/DDBJ whole genome shotgun (WGS) entry which is preliminary data.</text>
</comment>
<dbReference type="Pfam" id="PF07992">
    <property type="entry name" value="Pyr_redox_2"/>
    <property type="match status" value="1"/>
</dbReference>
<evidence type="ECO:0000259" key="6">
    <source>
        <dbReference type="Pfam" id="PF07992"/>
    </source>
</evidence>
<protein>
    <submittedName>
        <fullName evidence="7">NAD(P)/FAD-dependent oxidoreductase</fullName>
    </submittedName>
</protein>
<keyword evidence="3" id="KW-0285">Flavoprotein</keyword>
<dbReference type="PRINTS" id="PR00368">
    <property type="entry name" value="FADPNR"/>
</dbReference>
<organism evidence="7 8">
    <name type="scientific">Halarchaeum salinum</name>
    <dbReference type="NCBI Taxonomy" id="489912"/>
    <lineage>
        <taxon>Archaea</taxon>
        <taxon>Methanobacteriati</taxon>
        <taxon>Methanobacteriota</taxon>
        <taxon>Stenosarchaea group</taxon>
        <taxon>Halobacteria</taxon>
        <taxon>Halobacteriales</taxon>
        <taxon>Halobacteriaceae</taxon>
    </lineage>
</organism>
<dbReference type="AlphaFoldDB" id="A0AAV3S9L8"/>
<keyword evidence="5" id="KW-0560">Oxidoreductase</keyword>
<sequence length="392" mass="41553">MRVAVLGGGYAGLMITRKLEARLPPGDDLVLVDETGEHLIQHELHRTIRYPGFADDITVPLDDLVTRATVREATVTDLDPEAGTVALADGDEIDYDAGVVALGSQTADYDIPGVTAYATPLKRLEHAAELRRGFFDDVEPNGGTVAVVGAGLSGIQTAGEFAELAEREGVADDVEVVLVERAGTVAPSFPENFRTTARNALRDLGVRLETGTDVTAVTETDVVADDHAIPYDVLAWTGGIRGPDALDGERQGVRADLRLTDRTFVAGDAADVVDADGERVPASAQAAVRSSPAVARNVERVLDAARAGDSVGHLEKWAFETPGWLISVGDDAVAQLGPEVFRGTAANVIKTSVGLTYLAEHGSLRDAIEVVRDELGDDRVLPDLPDLRKRAP</sequence>
<dbReference type="InterPro" id="IPR036188">
    <property type="entry name" value="FAD/NAD-bd_sf"/>
</dbReference>
<evidence type="ECO:0000256" key="1">
    <source>
        <dbReference type="ARBA" id="ARBA00001974"/>
    </source>
</evidence>
<evidence type="ECO:0000256" key="2">
    <source>
        <dbReference type="ARBA" id="ARBA00005272"/>
    </source>
</evidence>
<dbReference type="Gene3D" id="3.50.50.100">
    <property type="match status" value="1"/>
</dbReference>
<keyword evidence="4" id="KW-0274">FAD</keyword>
<dbReference type="PANTHER" id="PTHR42913:SF3">
    <property type="entry name" value="64 KDA MITOCHONDRIAL NADH DEHYDROGENASE (EUROFUNG)"/>
    <property type="match status" value="1"/>
</dbReference>
<dbReference type="InterPro" id="IPR023753">
    <property type="entry name" value="FAD/NAD-binding_dom"/>
</dbReference>
<keyword evidence="8" id="KW-1185">Reference proteome</keyword>
<dbReference type="InterPro" id="IPR051169">
    <property type="entry name" value="NADH-Q_oxidoreductase"/>
</dbReference>
<reference evidence="7 8" key="1">
    <citation type="journal article" date="2019" name="Int. J. Syst. Evol. Microbiol.">
        <title>The Global Catalogue of Microorganisms (GCM) 10K type strain sequencing project: providing services to taxonomists for standard genome sequencing and annotation.</title>
        <authorList>
            <consortium name="The Broad Institute Genomics Platform"/>
            <consortium name="The Broad Institute Genome Sequencing Center for Infectious Disease"/>
            <person name="Wu L."/>
            <person name="Ma J."/>
        </authorList>
    </citation>
    <scope>NUCLEOTIDE SEQUENCE [LARGE SCALE GENOMIC DNA]</scope>
    <source>
        <strain evidence="7 8">JCM 16330</strain>
    </source>
</reference>
<feature type="domain" description="FAD/NAD(P)-binding" evidence="6">
    <location>
        <begin position="1"/>
        <end position="289"/>
    </location>
</feature>
<dbReference type="RefSeq" id="WP_211313657.1">
    <property type="nucleotide sequence ID" value="NZ_BAAABL010000075.1"/>
</dbReference>